<dbReference type="FunFam" id="1.20.1250.20:FF:000196">
    <property type="entry name" value="MFS toxin efflux pump (AflT)"/>
    <property type="match status" value="1"/>
</dbReference>
<dbReference type="PANTHER" id="PTHR23501">
    <property type="entry name" value="MAJOR FACILITATOR SUPERFAMILY"/>
    <property type="match status" value="1"/>
</dbReference>
<evidence type="ECO:0000313" key="10">
    <source>
        <dbReference type="Proteomes" id="UP000799778"/>
    </source>
</evidence>
<evidence type="ECO:0000256" key="1">
    <source>
        <dbReference type="ARBA" id="ARBA00004141"/>
    </source>
</evidence>
<dbReference type="PANTHER" id="PTHR23501:SF193">
    <property type="entry name" value="MULTIDRUG TRANSPORTER, PUTATIVE (AFU_ORTHOLOGUE AFUA_8G00940)-RELATED"/>
    <property type="match status" value="1"/>
</dbReference>
<evidence type="ECO:0000259" key="8">
    <source>
        <dbReference type="PROSITE" id="PS50850"/>
    </source>
</evidence>
<feature type="transmembrane region" description="Helical" evidence="7">
    <location>
        <begin position="282"/>
        <end position="300"/>
    </location>
</feature>
<feature type="transmembrane region" description="Helical" evidence="7">
    <location>
        <begin position="383"/>
        <end position="402"/>
    </location>
</feature>
<feature type="domain" description="Major facilitator superfamily (MFS) profile" evidence="8">
    <location>
        <begin position="54"/>
        <end position="549"/>
    </location>
</feature>
<evidence type="ECO:0000256" key="7">
    <source>
        <dbReference type="SAM" id="Phobius"/>
    </source>
</evidence>
<proteinExistence type="inferred from homology"/>
<feature type="transmembrane region" description="Helical" evidence="7">
    <location>
        <begin position="209"/>
        <end position="228"/>
    </location>
</feature>
<evidence type="ECO:0000256" key="3">
    <source>
        <dbReference type="ARBA" id="ARBA00022692"/>
    </source>
</evidence>
<feature type="transmembrane region" description="Helical" evidence="7">
    <location>
        <begin position="118"/>
        <end position="138"/>
    </location>
</feature>
<organism evidence="9 10">
    <name type="scientific">Aaosphaeria arxii CBS 175.79</name>
    <dbReference type="NCBI Taxonomy" id="1450172"/>
    <lineage>
        <taxon>Eukaryota</taxon>
        <taxon>Fungi</taxon>
        <taxon>Dikarya</taxon>
        <taxon>Ascomycota</taxon>
        <taxon>Pezizomycotina</taxon>
        <taxon>Dothideomycetes</taxon>
        <taxon>Pleosporomycetidae</taxon>
        <taxon>Pleosporales</taxon>
        <taxon>Pleosporales incertae sedis</taxon>
        <taxon>Aaosphaeria</taxon>
    </lineage>
</organism>
<keyword evidence="5 7" id="KW-0472">Membrane</keyword>
<reference evidence="9" key="1">
    <citation type="journal article" date="2020" name="Stud. Mycol.">
        <title>101 Dothideomycetes genomes: a test case for predicting lifestyles and emergence of pathogens.</title>
        <authorList>
            <person name="Haridas S."/>
            <person name="Albert R."/>
            <person name="Binder M."/>
            <person name="Bloem J."/>
            <person name="Labutti K."/>
            <person name="Salamov A."/>
            <person name="Andreopoulos B."/>
            <person name="Baker S."/>
            <person name="Barry K."/>
            <person name="Bills G."/>
            <person name="Bluhm B."/>
            <person name="Cannon C."/>
            <person name="Castanera R."/>
            <person name="Culley D."/>
            <person name="Daum C."/>
            <person name="Ezra D."/>
            <person name="Gonzalez J."/>
            <person name="Henrissat B."/>
            <person name="Kuo A."/>
            <person name="Liang C."/>
            <person name="Lipzen A."/>
            <person name="Lutzoni F."/>
            <person name="Magnuson J."/>
            <person name="Mondo S."/>
            <person name="Nolan M."/>
            <person name="Ohm R."/>
            <person name="Pangilinan J."/>
            <person name="Park H.-J."/>
            <person name="Ramirez L."/>
            <person name="Alfaro M."/>
            <person name="Sun H."/>
            <person name="Tritt A."/>
            <person name="Yoshinaga Y."/>
            <person name="Zwiers L.-H."/>
            <person name="Turgeon B."/>
            <person name="Goodwin S."/>
            <person name="Spatafora J."/>
            <person name="Crous P."/>
            <person name="Grigoriev I."/>
        </authorList>
    </citation>
    <scope>NUCLEOTIDE SEQUENCE</scope>
    <source>
        <strain evidence="9">CBS 175.79</strain>
    </source>
</reference>
<dbReference type="GeneID" id="54281704"/>
<feature type="transmembrane region" description="Helical" evidence="7">
    <location>
        <begin position="320"/>
        <end position="341"/>
    </location>
</feature>
<keyword evidence="3 7" id="KW-0812">Transmembrane</keyword>
<dbReference type="Gene3D" id="1.20.1250.20">
    <property type="entry name" value="MFS general substrate transporter like domains"/>
    <property type="match status" value="2"/>
</dbReference>
<dbReference type="InterPro" id="IPR036259">
    <property type="entry name" value="MFS_trans_sf"/>
</dbReference>
<evidence type="ECO:0000256" key="5">
    <source>
        <dbReference type="ARBA" id="ARBA00023136"/>
    </source>
</evidence>
<sequence length="569" mass="60268">MEKGSPEDPGPSQLDNEAVHPKASTEQNNASEHSAQAQGTENTEYITGAKLLALDGSLILACFLILLDTSILGTAIPQITSDFESLADVGWYAGAYPLANAALQPLTGKLYTYFRAKYIFLIFLFIFELGSLICGAAQSSSMLIAGRVISGLGASGLMNGAMTIIAGSTPLEKRPLHIGIMLGISSIGLVAGPLVGGAFTQYATWRWCFYINLPVGGITAILLLIIHIPDLTYKAPVTMSLIRKVVPELDLFGFVLFAPAALMFLLALQFGSEGTHDWGEATIIGLFCGAGVTAIVFIAWEWHMGDRAMIPGSMVRQRVVWSSATVNLCLLGTMVTGAYYLPMYFQAVRGVGPSLSGVYTLPAIVAQLITAMVSGVGISKMGYYLPWAIVGGVLSTVGNGLISTLKASTSNATWIGFQIILGVGRGAGMQVASIAVQNCLPPHQIPISLAFLIFSQNLAASIFMVIASTIFTRSLVSEVKKHVPSLEPQRVLDAGGVATAVRALVPEGGEDLKGLLRAYEGSLARVWWVLAGLTGVALFACWGMGWKDVRKQKQKQGKEGDGGDGGEKV</sequence>
<keyword evidence="4 7" id="KW-1133">Transmembrane helix</keyword>
<gene>
    <name evidence="9" type="ORF">BU24DRAFT_366310</name>
</gene>
<dbReference type="Pfam" id="PF07690">
    <property type="entry name" value="MFS_1"/>
    <property type="match status" value="1"/>
</dbReference>
<feature type="transmembrane region" description="Helical" evidence="7">
    <location>
        <begin position="448"/>
        <end position="471"/>
    </location>
</feature>
<dbReference type="AlphaFoldDB" id="A0A6A5XVP0"/>
<dbReference type="Proteomes" id="UP000799778">
    <property type="component" value="Unassembled WGS sequence"/>
</dbReference>
<evidence type="ECO:0000256" key="6">
    <source>
        <dbReference type="SAM" id="MobiDB-lite"/>
    </source>
</evidence>
<dbReference type="EMBL" id="ML978068">
    <property type="protein sequence ID" value="KAF2016887.1"/>
    <property type="molecule type" value="Genomic_DNA"/>
</dbReference>
<feature type="compositionally biased region" description="Polar residues" evidence="6">
    <location>
        <begin position="24"/>
        <end position="39"/>
    </location>
</feature>
<dbReference type="InterPro" id="IPR020846">
    <property type="entry name" value="MFS_dom"/>
</dbReference>
<keyword evidence="10" id="KW-1185">Reference proteome</keyword>
<evidence type="ECO:0000313" key="9">
    <source>
        <dbReference type="EMBL" id="KAF2016887.1"/>
    </source>
</evidence>
<dbReference type="RefSeq" id="XP_033385226.1">
    <property type="nucleotide sequence ID" value="XM_033524307.1"/>
</dbReference>
<dbReference type="OrthoDB" id="10021397at2759"/>
<dbReference type="PROSITE" id="PS50850">
    <property type="entry name" value="MFS"/>
    <property type="match status" value="1"/>
</dbReference>
<name>A0A6A5XVP0_9PLEO</name>
<dbReference type="GO" id="GO:0022857">
    <property type="term" value="F:transmembrane transporter activity"/>
    <property type="evidence" value="ECO:0007669"/>
    <property type="project" value="InterPro"/>
</dbReference>
<feature type="transmembrane region" description="Helical" evidence="7">
    <location>
        <begin position="356"/>
        <end position="376"/>
    </location>
</feature>
<feature type="transmembrane region" description="Helical" evidence="7">
    <location>
        <begin position="144"/>
        <end position="166"/>
    </location>
</feature>
<evidence type="ECO:0000256" key="2">
    <source>
        <dbReference type="ARBA" id="ARBA00007520"/>
    </source>
</evidence>
<dbReference type="InterPro" id="IPR011701">
    <property type="entry name" value="MFS"/>
</dbReference>
<comment type="similarity">
    <text evidence="2">Belongs to the major facilitator superfamily. TCR/Tet family.</text>
</comment>
<dbReference type="GO" id="GO:0005886">
    <property type="term" value="C:plasma membrane"/>
    <property type="evidence" value="ECO:0007669"/>
    <property type="project" value="TreeGrafter"/>
</dbReference>
<dbReference type="CDD" id="cd17502">
    <property type="entry name" value="MFS_Azr1_MDR_like"/>
    <property type="match status" value="1"/>
</dbReference>
<feature type="region of interest" description="Disordered" evidence="6">
    <location>
        <begin position="1"/>
        <end position="39"/>
    </location>
</feature>
<accession>A0A6A5XVP0</accession>
<comment type="subcellular location">
    <subcellularLocation>
        <location evidence="1">Membrane</location>
        <topology evidence="1">Multi-pass membrane protein</topology>
    </subcellularLocation>
</comment>
<feature type="transmembrane region" description="Helical" evidence="7">
    <location>
        <begin position="249"/>
        <end position="270"/>
    </location>
</feature>
<feature type="transmembrane region" description="Helical" evidence="7">
    <location>
        <begin position="414"/>
        <end position="436"/>
    </location>
</feature>
<feature type="transmembrane region" description="Helical" evidence="7">
    <location>
        <begin position="178"/>
        <end position="203"/>
    </location>
</feature>
<evidence type="ECO:0000256" key="4">
    <source>
        <dbReference type="ARBA" id="ARBA00022989"/>
    </source>
</evidence>
<protein>
    <submittedName>
        <fullName evidence="9">Efflux pump protein</fullName>
    </submittedName>
</protein>
<feature type="transmembrane region" description="Helical" evidence="7">
    <location>
        <begin position="526"/>
        <end position="546"/>
    </location>
</feature>
<dbReference type="SUPFAM" id="SSF103473">
    <property type="entry name" value="MFS general substrate transporter"/>
    <property type="match status" value="1"/>
</dbReference>